<evidence type="ECO:0000256" key="3">
    <source>
        <dbReference type="ARBA" id="ARBA00022553"/>
    </source>
</evidence>
<dbReference type="Gene3D" id="3.30.565.10">
    <property type="entry name" value="Histidine kinase-like ATPase, C-terminal domain"/>
    <property type="match status" value="1"/>
</dbReference>
<keyword evidence="3" id="KW-0597">Phosphoprotein</keyword>
<dbReference type="InterPro" id="IPR036890">
    <property type="entry name" value="HATPase_C_sf"/>
</dbReference>
<dbReference type="PANTHER" id="PTHR24421">
    <property type="entry name" value="NITRATE/NITRITE SENSOR PROTEIN NARX-RELATED"/>
    <property type="match status" value="1"/>
</dbReference>
<organism evidence="12 13">
    <name type="scientific">Nocardioides bizhenqiangii</name>
    <dbReference type="NCBI Taxonomy" id="3095076"/>
    <lineage>
        <taxon>Bacteria</taxon>
        <taxon>Bacillati</taxon>
        <taxon>Actinomycetota</taxon>
        <taxon>Actinomycetes</taxon>
        <taxon>Propionibacteriales</taxon>
        <taxon>Nocardioidaceae</taxon>
        <taxon>Nocardioides</taxon>
    </lineage>
</organism>
<dbReference type="EMBL" id="CP141059">
    <property type="protein sequence ID" value="WQQ28465.1"/>
    <property type="molecule type" value="Genomic_DNA"/>
</dbReference>
<gene>
    <name evidence="12" type="ORF">SHK19_09570</name>
</gene>
<dbReference type="SUPFAM" id="SSF55874">
    <property type="entry name" value="ATPase domain of HSP90 chaperone/DNA topoisomerase II/histidine kinase"/>
    <property type="match status" value="1"/>
</dbReference>
<dbReference type="Pfam" id="PF07730">
    <property type="entry name" value="HisKA_3"/>
    <property type="match status" value="1"/>
</dbReference>
<keyword evidence="6 12" id="KW-0418">Kinase</keyword>
<keyword evidence="8" id="KW-0902">Two-component regulatory system</keyword>
<evidence type="ECO:0000313" key="13">
    <source>
        <dbReference type="Proteomes" id="UP001327225"/>
    </source>
</evidence>
<evidence type="ECO:0000256" key="7">
    <source>
        <dbReference type="ARBA" id="ARBA00022840"/>
    </source>
</evidence>
<name>A0ABZ0ZVV7_9ACTN</name>
<keyword evidence="9" id="KW-0472">Membrane</keyword>
<proteinExistence type="predicted"/>
<sequence length="364" mass="38081">MLRFRVVDLVLVGALTALACVESLSSLVTPRSPAYVALTVPFVTVPLLFRRSRPEAAGAVLLGALVLQAALGSDLPGGVAEPIALVVMLYSLAAHLPVRRALVVLLGAAAALAVVVALGDARAGNFVYAEMVVVVAWLSGRGVRLAEERSSLLSENRAMQERSRIARELHDVVSHNVSAIVVQAGAERRDLAADDPVASALADIEQHGRETLQELRKLLGLLRVDPDAAAPLAPQPGLGDLPGLIESSGGRGTRAALVVEGEPREVGDGLGLAAYRVVQECLTNAGKHTMNGQAEVRLRWGQQSLQIDVLSSGEPALRSRSVPGAGYGLQSMAERVRAEGGEMLAVPGPDGFAVHATFPLEGRS</sequence>
<dbReference type="GO" id="GO:0016301">
    <property type="term" value="F:kinase activity"/>
    <property type="evidence" value="ECO:0007669"/>
    <property type="project" value="UniProtKB-KW"/>
</dbReference>
<dbReference type="PANTHER" id="PTHR24421:SF10">
    <property type="entry name" value="NITRATE_NITRITE SENSOR PROTEIN NARQ"/>
    <property type="match status" value="1"/>
</dbReference>
<feature type="domain" description="Signal transduction histidine kinase subgroup 3 dimerisation and phosphoacceptor" evidence="10">
    <location>
        <begin position="161"/>
        <end position="225"/>
    </location>
</feature>
<evidence type="ECO:0000256" key="4">
    <source>
        <dbReference type="ARBA" id="ARBA00022679"/>
    </source>
</evidence>
<feature type="transmembrane region" description="Helical" evidence="9">
    <location>
        <begin position="101"/>
        <end position="119"/>
    </location>
</feature>
<dbReference type="InterPro" id="IPR055558">
    <property type="entry name" value="DUF7134"/>
</dbReference>
<dbReference type="InterPro" id="IPR011712">
    <property type="entry name" value="Sig_transdc_His_kin_sub3_dim/P"/>
</dbReference>
<comment type="catalytic activity">
    <reaction evidence="1">
        <text>ATP + protein L-histidine = ADP + protein N-phospho-L-histidine.</text>
        <dbReference type="EC" id="2.7.13.3"/>
    </reaction>
</comment>
<reference evidence="13" key="1">
    <citation type="submission" date="2023-12" db="EMBL/GenBank/DDBJ databases">
        <title>Novel species in genus Nocardioides.</title>
        <authorList>
            <person name="Zhou H."/>
        </authorList>
    </citation>
    <scope>NUCLEOTIDE SEQUENCE [LARGE SCALE GENOMIC DNA]</scope>
    <source>
        <strain evidence="13">HM61</strain>
    </source>
</reference>
<evidence type="ECO:0000259" key="10">
    <source>
        <dbReference type="Pfam" id="PF07730"/>
    </source>
</evidence>
<feature type="domain" description="DUF7134" evidence="11">
    <location>
        <begin position="6"/>
        <end position="144"/>
    </location>
</feature>
<dbReference type="Proteomes" id="UP001327225">
    <property type="component" value="Chromosome"/>
</dbReference>
<dbReference type="EC" id="2.7.13.3" evidence="2"/>
<evidence type="ECO:0000256" key="9">
    <source>
        <dbReference type="SAM" id="Phobius"/>
    </source>
</evidence>
<keyword evidence="5" id="KW-0547">Nucleotide-binding</keyword>
<dbReference type="InterPro" id="IPR050482">
    <property type="entry name" value="Sensor_HK_TwoCompSys"/>
</dbReference>
<keyword evidence="7" id="KW-0067">ATP-binding</keyword>
<keyword evidence="13" id="KW-1185">Reference proteome</keyword>
<keyword evidence="9" id="KW-0812">Transmembrane</keyword>
<evidence type="ECO:0000256" key="8">
    <source>
        <dbReference type="ARBA" id="ARBA00023012"/>
    </source>
</evidence>
<feature type="transmembrane region" description="Helical" evidence="9">
    <location>
        <begin position="79"/>
        <end position="96"/>
    </location>
</feature>
<evidence type="ECO:0000256" key="2">
    <source>
        <dbReference type="ARBA" id="ARBA00012438"/>
    </source>
</evidence>
<keyword evidence="9" id="KW-1133">Transmembrane helix</keyword>
<keyword evidence="4" id="KW-0808">Transferase</keyword>
<dbReference type="CDD" id="cd16917">
    <property type="entry name" value="HATPase_UhpB-NarQ-NarX-like"/>
    <property type="match status" value="1"/>
</dbReference>
<dbReference type="Gene3D" id="1.20.5.1930">
    <property type="match status" value="1"/>
</dbReference>
<dbReference type="RefSeq" id="WP_322938510.1">
    <property type="nucleotide sequence ID" value="NZ_CP141059.1"/>
</dbReference>
<evidence type="ECO:0000256" key="1">
    <source>
        <dbReference type="ARBA" id="ARBA00000085"/>
    </source>
</evidence>
<dbReference type="PROSITE" id="PS51257">
    <property type="entry name" value="PROKAR_LIPOPROTEIN"/>
    <property type="match status" value="1"/>
</dbReference>
<accession>A0ABZ0ZVV7</accession>
<evidence type="ECO:0000313" key="12">
    <source>
        <dbReference type="EMBL" id="WQQ28465.1"/>
    </source>
</evidence>
<evidence type="ECO:0000256" key="6">
    <source>
        <dbReference type="ARBA" id="ARBA00022777"/>
    </source>
</evidence>
<dbReference type="Pfam" id="PF23539">
    <property type="entry name" value="DUF7134"/>
    <property type="match status" value="1"/>
</dbReference>
<evidence type="ECO:0000259" key="11">
    <source>
        <dbReference type="Pfam" id="PF23539"/>
    </source>
</evidence>
<evidence type="ECO:0000256" key="5">
    <source>
        <dbReference type="ARBA" id="ARBA00022741"/>
    </source>
</evidence>
<protein>
    <recommendedName>
        <fullName evidence="2">histidine kinase</fullName>
        <ecNumber evidence="2">2.7.13.3</ecNumber>
    </recommendedName>
</protein>